<sequence length="129" mass="14274">MSNSPKEEKEIASVSETEPTSESPETTATEEEQDQTAAFDPVTGEINWDCPCLGGMAKGPCGEEFKEAFSCFVKSGAEPKGIDCVEKFSAMQNCFREHPEEYSDVLDDDDDDEEEEEETKAEEKEAKAE</sequence>
<evidence type="ECO:0000256" key="4">
    <source>
        <dbReference type="ARBA" id="ARBA00022927"/>
    </source>
</evidence>
<feature type="compositionally biased region" description="Low complexity" evidence="11">
    <location>
        <begin position="12"/>
        <end position="27"/>
    </location>
</feature>
<evidence type="ECO:0000256" key="7">
    <source>
        <dbReference type="ARBA" id="ARBA00023128"/>
    </source>
</evidence>
<keyword evidence="9" id="KW-0676">Redox-active center</keyword>
<keyword evidence="7" id="KW-0496">Mitochondrion</keyword>
<dbReference type="GO" id="GO:0045041">
    <property type="term" value="P:protein import into mitochondrial intermembrane space"/>
    <property type="evidence" value="ECO:0007669"/>
    <property type="project" value="InterPro"/>
</dbReference>
<dbReference type="InterPro" id="IPR039289">
    <property type="entry name" value="CHCHD4"/>
</dbReference>
<organism evidence="13 14">
    <name type="scientific">Basidiobolus meristosporus CBS 931.73</name>
    <dbReference type="NCBI Taxonomy" id="1314790"/>
    <lineage>
        <taxon>Eukaryota</taxon>
        <taxon>Fungi</taxon>
        <taxon>Fungi incertae sedis</taxon>
        <taxon>Zoopagomycota</taxon>
        <taxon>Entomophthoromycotina</taxon>
        <taxon>Basidiobolomycetes</taxon>
        <taxon>Basidiobolales</taxon>
        <taxon>Basidiobolaceae</taxon>
        <taxon>Basidiobolus</taxon>
    </lineage>
</organism>
<dbReference type="STRING" id="1314790.A0A1Y1YEZ5"/>
<dbReference type="Gene3D" id="1.10.287.2900">
    <property type="match status" value="1"/>
</dbReference>
<name>A0A1Y1YEZ5_9FUNG</name>
<dbReference type="PANTHER" id="PTHR21622:SF0">
    <property type="entry name" value="COILED-COIL-HELIX-COILED-COIL-HELIX DOMAIN CONTAINING 4"/>
    <property type="match status" value="1"/>
</dbReference>
<comment type="caution">
    <text evidence="13">The sequence shown here is derived from an EMBL/GenBank/DDBJ whole genome shotgun (WGS) entry which is preliminary data.</text>
</comment>
<protein>
    <recommendedName>
        <fullName evidence="2">Mitochondrial intermembrane space import and assembly protein 40</fullName>
    </recommendedName>
    <alternativeName>
        <fullName evidence="10">Mitochondrial import inner membrane translocase TIM40</fullName>
    </alternativeName>
</protein>
<evidence type="ECO:0000256" key="9">
    <source>
        <dbReference type="ARBA" id="ARBA00023284"/>
    </source>
</evidence>
<evidence type="ECO:0000256" key="11">
    <source>
        <dbReference type="SAM" id="MobiDB-lite"/>
    </source>
</evidence>
<proteinExistence type="predicted"/>
<feature type="compositionally biased region" description="Basic and acidic residues" evidence="11">
    <location>
        <begin position="1"/>
        <end position="11"/>
    </location>
</feature>
<keyword evidence="6" id="KW-0811">Translocation</keyword>
<accession>A0A1Y1YEZ5</accession>
<dbReference type="GO" id="GO:0005758">
    <property type="term" value="C:mitochondrial intermembrane space"/>
    <property type="evidence" value="ECO:0007669"/>
    <property type="project" value="TreeGrafter"/>
</dbReference>
<dbReference type="AlphaFoldDB" id="A0A1Y1YEZ5"/>
<feature type="domain" description="CHCH" evidence="12">
    <location>
        <begin position="61"/>
        <end position="96"/>
    </location>
</feature>
<gene>
    <name evidence="13" type="ORF">K493DRAFT_314437</name>
</gene>
<evidence type="ECO:0000259" key="12">
    <source>
        <dbReference type="Pfam" id="PF06747"/>
    </source>
</evidence>
<keyword evidence="8" id="KW-1015">Disulfide bond</keyword>
<evidence type="ECO:0000256" key="6">
    <source>
        <dbReference type="ARBA" id="ARBA00023010"/>
    </source>
</evidence>
<dbReference type="Pfam" id="PF06747">
    <property type="entry name" value="CHCH"/>
    <property type="match status" value="1"/>
</dbReference>
<evidence type="ECO:0000256" key="5">
    <source>
        <dbReference type="ARBA" id="ARBA00023002"/>
    </source>
</evidence>
<dbReference type="PANTHER" id="PTHR21622">
    <property type="entry name" value="COILED-COIL-HELIX-COILED-COIL-HELIX DOMAIN CONTAINING 4"/>
    <property type="match status" value="1"/>
</dbReference>
<evidence type="ECO:0000256" key="8">
    <source>
        <dbReference type="ARBA" id="ARBA00023157"/>
    </source>
</evidence>
<feature type="compositionally biased region" description="Acidic residues" evidence="11">
    <location>
        <begin position="102"/>
        <end position="120"/>
    </location>
</feature>
<keyword evidence="14" id="KW-1185">Reference proteome</keyword>
<dbReference type="EMBL" id="MCFE01000151">
    <property type="protein sequence ID" value="ORX96567.1"/>
    <property type="molecule type" value="Genomic_DNA"/>
</dbReference>
<dbReference type="InParanoid" id="A0A1Y1YEZ5"/>
<dbReference type="PROSITE" id="PS51808">
    <property type="entry name" value="CHCH"/>
    <property type="match status" value="1"/>
</dbReference>
<dbReference type="OrthoDB" id="7481291at2759"/>
<evidence type="ECO:0000256" key="2">
    <source>
        <dbReference type="ARBA" id="ARBA00013714"/>
    </source>
</evidence>
<evidence type="ECO:0000313" key="13">
    <source>
        <dbReference type="EMBL" id="ORX96567.1"/>
    </source>
</evidence>
<dbReference type="GO" id="GO:0005743">
    <property type="term" value="C:mitochondrial inner membrane"/>
    <property type="evidence" value="ECO:0007669"/>
    <property type="project" value="UniProtKB-SubCell"/>
</dbReference>
<dbReference type="GO" id="GO:0015035">
    <property type="term" value="F:protein-disulfide reductase activity"/>
    <property type="evidence" value="ECO:0007669"/>
    <property type="project" value="InterPro"/>
</dbReference>
<evidence type="ECO:0000256" key="3">
    <source>
        <dbReference type="ARBA" id="ARBA00022448"/>
    </source>
</evidence>
<evidence type="ECO:0000313" key="14">
    <source>
        <dbReference type="Proteomes" id="UP000193498"/>
    </source>
</evidence>
<feature type="region of interest" description="Disordered" evidence="11">
    <location>
        <begin position="98"/>
        <end position="129"/>
    </location>
</feature>
<keyword evidence="4" id="KW-0653">Protein transport</keyword>
<keyword evidence="3" id="KW-0813">Transport</keyword>
<dbReference type="InterPro" id="IPR010625">
    <property type="entry name" value="CHCH"/>
</dbReference>
<dbReference type="Proteomes" id="UP000193498">
    <property type="component" value="Unassembled WGS sequence"/>
</dbReference>
<comment type="subcellular location">
    <subcellularLocation>
        <location evidence="1">Mitochondrion inner membrane</location>
        <topology evidence="1">Single-pass type II membrane protein</topology>
        <orientation evidence="1">Intermembrane side</orientation>
    </subcellularLocation>
</comment>
<keyword evidence="5" id="KW-0560">Oxidoreductase</keyword>
<evidence type="ECO:0000256" key="1">
    <source>
        <dbReference type="ARBA" id="ARBA00004164"/>
    </source>
</evidence>
<evidence type="ECO:0000256" key="10">
    <source>
        <dbReference type="ARBA" id="ARBA00033150"/>
    </source>
</evidence>
<reference evidence="13 14" key="1">
    <citation type="submission" date="2016-07" db="EMBL/GenBank/DDBJ databases">
        <title>Pervasive Adenine N6-methylation of Active Genes in Fungi.</title>
        <authorList>
            <consortium name="DOE Joint Genome Institute"/>
            <person name="Mondo S.J."/>
            <person name="Dannebaum R.O."/>
            <person name="Kuo R.C."/>
            <person name="Labutti K."/>
            <person name="Haridas S."/>
            <person name="Kuo A."/>
            <person name="Salamov A."/>
            <person name="Ahrendt S.R."/>
            <person name="Lipzen A."/>
            <person name="Sullivan W."/>
            <person name="Andreopoulos W.B."/>
            <person name="Clum A."/>
            <person name="Lindquist E."/>
            <person name="Daum C."/>
            <person name="Ramamoorthy G.K."/>
            <person name="Gryganskyi A."/>
            <person name="Culley D."/>
            <person name="Magnuson J.K."/>
            <person name="James T.Y."/>
            <person name="O'Malley M.A."/>
            <person name="Stajich J.E."/>
            <person name="Spatafora J.W."/>
            <person name="Visel A."/>
            <person name="Grigoriev I.V."/>
        </authorList>
    </citation>
    <scope>NUCLEOTIDE SEQUENCE [LARGE SCALE GENOMIC DNA]</scope>
    <source>
        <strain evidence="13 14">CBS 931.73</strain>
    </source>
</reference>
<feature type="region of interest" description="Disordered" evidence="11">
    <location>
        <begin position="1"/>
        <end position="44"/>
    </location>
</feature>